<dbReference type="InterPro" id="IPR001192">
    <property type="entry name" value="PI-PLC_fam"/>
</dbReference>
<dbReference type="PANTHER" id="PTHR10336:SF36">
    <property type="entry name" value="1-PHOSPHATIDYLINOSITOL 4,5-BISPHOSPHATE PHOSPHODIESTERASE BETA-4"/>
    <property type="match status" value="1"/>
</dbReference>
<evidence type="ECO:0000256" key="8">
    <source>
        <dbReference type="ARBA" id="ARBA00023157"/>
    </source>
</evidence>
<dbReference type="InterPro" id="IPR011992">
    <property type="entry name" value="EF-hand-dom_pair"/>
</dbReference>
<reference evidence="12 13" key="2">
    <citation type="journal article" date="2022" name="Mol. Biol. Evol.">
        <title>Comparative Genomics Reveals Insights into the Divergent Evolution of Astigmatic Mites and Household Pest Adaptations.</title>
        <authorList>
            <person name="Xiong Q."/>
            <person name="Wan A.T."/>
            <person name="Liu X."/>
            <person name="Fung C.S."/>
            <person name="Xiao X."/>
            <person name="Malainual N."/>
            <person name="Hou J."/>
            <person name="Wang L."/>
            <person name="Wang M."/>
            <person name="Yang K.Y."/>
            <person name="Cui Y."/>
            <person name="Leung E.L."/>
            <person name="Nong W."/>
            <person name="Shin S.K."/>
            <person name="Au S.W."/>
            <person name="Jeong K.Y."/>
            <person name="Chew F.T."/>
            <person name="Hui J.H."/>
            <person name="Leung T.F."/>
            <person name="Tungtrongchitr A."/>
            <person name="Zhong N."/>
            <person name="Liu Z."/>
            <person name="Tsui S.K."/>
        </authorList>
    </citation>
    <scope>NUCLEOTIDE SEQUENCE [LARGE SCALE GENOMIC DNA]</scope>
    <source>
        <strain evidence="12">Derp</strain>
    </source>
</reference>
<protein>
    <recommendedName>
        <fullName evidence="2">phosphoinositide phospholipase C</fullName>
        <ecNumber evidence="2">3.1.4.11</ecNumber>
    </recommendedName>
</protein>
<evidence type="ECO:0000256" key="6">
    <source>
        <dbReference type="ARBA" id="ARBA00022963"/>
    </source>
</evidence>
<keyword evidence="3" id="KW-0479">Metal-binding</keyword>
<feature type="domain" description="PI-PLC Y-box" evidence="11">
    <location>
        <begin position="434"/>
        <end position="457"/>
    </location>
</feature>
<evidence type="ECO:0000256" key="2">
    <source>
        <dbReference type="ARBA" id="ARBA00012368"/>
    </source>
</evidence>
<evidence type="ECO:0000313" key="13">
    <source>
        <dbReference type="Proteomes" id="UP000887458"/>
    </source>
</evidence>
<dbReference type="SUPFAM" id="SSF49562">
    <property type="entry name" value="C2 domain (Calcium/lipid-binding domain, CaLB)"/>
    <property type="match status" value="1"/>
</dbReference>
<keyword evidence="7" id="KW-0443">Lipid metabolism</keyword>
<proteinExistence type="predicted"/>
<keyword evidence="4" id="KW-0378">Hydrolase</keyword>
<dbReference type="InterPro" id="IPR017946">
    <property type="entry name" value="PLC-like_Pdiesterase_TIM-brl"/>
</dbReference>
<reference evidence="12 13" key="1">
    <citation type="journal article" date="2018" name="J. Allergy Clin. Immunol.">
        <title>High-quality assembly of Dermatophagoides pteronyssinus genome and transcriptome reveals a wide range of novel allergens.</title>
        <authorList>
            <person name="Liu X.Y."/>
            <person name="Yang K.Y."/>
            <person name="Wang M.Q."/>
            <person name="Kwok J.S."/>
            <person name="Zeng X."/>
            <person name="Yang Z."/>
            <person name="Xiao X.J."/>
            <person name="Lau C.P."/>
            <person name="Li Y."/>
            <person name="Huang Z.M."/>
            <person name="Ba J.G."/>
            <person name="Yim A.K."/>
            <person name="Ouyang C.Y."/>
            <person name="Ngai S.M."/>
            <person name="Chan T.F."/>
            <person name="Leung E.L."/>
            <person name="Liu L."/>
            <person name="Liu Z.G."/>
            <person name="Tsui S.K."/>
        </authorList>
    </citation>
    <scope>NUCLEOTIDE SEQUENCE [LARGE SCALE GENOMIC DNA]</scope>
    <source>
        <strain evidence="12">Derp</strain>
    </source>
</reference>
<sequence length="660" mass="76905">MIITATDSKMSGKLNIFHNNNNNCQNENSSGKQISILNEKNLTSKKIYFGRITLGIIYEKYAIPNLNYWGLKELYKFFKKEEHETLSKEQCQKLFSVFTNGTTTKKNFLTKDDFFQLLHMQRFDIINPIHSKQCLNMKKSLVNYYVATCPILTIKPPVNGLDYLSPKYKNLFEQNLLDKYDRRLSLCRCFYQFIPKCFIVKLDWNEEQISVLVNNFDSKQEMIGITLETLLNHMSKHGFDKNPWPIILIFDCKNLIADNRMNDLIKTLCLTLPEQQIFNKSTSSSSSETNQLKCYFPTFLQNSNQTAWPSLRTLRRKFILIIKHSDSINTVLMNLQNNKADWVHSNESTNIDRLANDKCLALSLDSQLINDSIERDRKCIQDDSIAVLTCKTLTWNNNSLIESNVHHSIDLIRMGIQCLPYRIDENLDDNNDDQLCRSLFDTLNGSCGYVLKPSSLRNGQMYCIGISEDSSLPDEPSAGPIQFLLTLYCIEDLMQFDLCKNPMKCKVIVHIIGYYDDNIRYETETCNTKDSFNNHFSYSKMNTGQIPFWNKQIRPVIRLPNFTFIRFEVYNCDRLVANRTLPLKAIRRGIRYISLEGKNGHNNGGKLFVQCNFKKIAACWSPDFRSSDDQQQSIVDDDQKHQQQQKPFRSSEFRFYRFGY</sequence>
<evidence type="ECO:0000256" key="9">
    <source>
        <dbReference type="ARBA" id="ARBA00023239"/>
    </source>
</evidence>
<accession>A0ABQ8JFZ8</accession>
<evidence type="ECO:0000259" key="11">
    <source>
        <dbReference type="PROSITE" id="PS50008"/>
    </source>
</evidence>
<evidence type="ECO:0000256" key="1">
    <source>
        <dbReference type="ARBA" id="ARBA00000110"/>
    </source>
</evidence>
<dbReference type="SUPFAM" id="SSF51695">
    <property type="entry name" value="PLC-like phosphodiesterases"/>
    <property type="match status" value="1"/>
</dbReference>
<keyword evidence="8" id="KW-1015">Disulfide bond</keyword>
<dbReference type="SUPFAM" id="SSF47473">
    <property type="entry name" value="EF-hand"/>
    <property type="match status" value="1"/>
</dbReference>
<name>A0ABQ8JFZ8_DERPT</name>
<evidence type="ECO:0000313" key="12">
    <source>
        <dbReference type="EMBL" id="KAH9421531.1"/>
    </source>
</evidence>
<dbReference type="Gene3D" id="1.10.238.10">
    <property type="entry name" value="EF-hand"/>
    <property type="match status" value="1"/>
</dbReference>
<keyword evidence="5" id="KW-0460">Magnesium</keyword>
<dbReference type="Proteomes" id="UP000887458">
    <property type="component" value="Unassembled WGS sequence"/>
</dbReference>
<dbReference type="EMBL" id="NJHN03000040">
    <property type="protein sequence ID" value="KAH9421531.1"/>
    <property type="molecule type" value="Genomic_DNA"/>
</dbReference>
<evidence type="ECO:0000256" key="10">
    <source>
        <dbReference type="SAM" id="MobiDB-lite"/>
    </source>
</evidence>
<organism evidence="12 13">
    <name type="scientific">Dermatophagoides pteronyssinus</name>
    <name type="common">European house dust mite</name>
    <dbReference type="NCBI Taxonomy" id="6956"/>
    <lineage>
        <taxon>Eukaryota</taxon>
        <taxon>Metazoa</taxon>
        <taxon>Ecdysozoa</taxon>
        <taxon>Arthropoda</taxon>
        <taxon>Chelicerata</taxon>
        <taxon>Arachnida</taxon>
        <taxon>Acari</taxon>
        <taxon>Acariformes</taxon>
        <taxon>Sarcoptiformes</taxon>
        <taxon>Astigmata</taxon>
        <taxon>Psoroptidia</taxon>
        <taxon>Analgoidea</taxon>
        <taxon>Pyroglyphidae</taxon>
        <taxon>Dermatophagoidinae</taxon>
        <taxon>Dermatophagoides</taxon>
    </lineage>
</organism>
<dbReference type="InterPro" id="IPR035892">
    <property type="entry name" value="C2_domain_sf"/>
</dbReference>
<keyword evidence="13" id="KW-1185">Reference proteome</keyword>
<dbReference type="PANTHER" id="PTHR10336">
    <property type="entry name" value="PHOSPHOINOSITIDE-SPECIFIC PHOSPHOLIPASE C FAMILY PROTEIN"/>
    <property type="match status" value="1"/>
</dbReference>
<evidence type="ECO:0000256" key="7">
    <source>
        <dbReference type="ARBA" id="ARBA00023098"/>
    </source>
</evidence>
<dbReference type="PROSITE" id="PS50008">
    <property type="entry name" value="PIPLC_Y_DOMAIN"/>
    <property type="match status" value="1"/>
</dbReference>
<dbReference type="Gene3D" id="2.60.40.150">
    <property type="entry name" value="C2 domain"/>
    <property type="match status" value="1"/>
</dbReference>
<comment type="catalytic activity">
    <reaction evidence="1">
        <text>an N-(acyl)-sphingosylphosphoethanolamine = an N-(acyl)-sphingosyl-1,3-cyclic phosphate + ethanolamine</text>
        <dbReference type="Rhea" id="RHEA:60648"/>
        <dbReference type="ChEBI" id="CHEBI:57603"/>
        <dbReference type="ChEBI" id="CHEBI:143891"/>
        <dbReference type="ChEBI" id="CHEBI:143892"/>
    </reaction>
</comment>
<keyword evidence="9" id="KW-0456">Lyase</keyword>
<dbReference type="InterPro" id="IPR001711">
    <property type="entry name" value="PLipase_C_Pinositol-sp_Y"/>
</dbReference>
<dbReference type="Gene3D" id="3.20.20.190">
    <property type="entry name" value="Phosphatidylinositol (PI) phosphodiesterase"/>
    <property type="match status" value="1"/>
</dbReference>
<comment type="caution">
    <text evidence="12">The sequence shown here is derived from an EMBL/GenBank/DDBJ whole genome shotgun (WGS) entry which is preliminary data.</text>
</comment>
<evidence type="ECO:0000256" key="4">
    <source>
        <dbReference type="ARBA" id="ARBA00022801"/>
    </source>
</evidence>
<dbReference type="EC" id="3.1.4.11" evidence="2"/>
<gene>
    <name evidence="12" type="primary">PLCD3</name>
    <name evidence="12" type="ORF">DERP_012264</name>
</gene>
<feature type="region of interest" description="Disordered" evidence="10">
    <location>
        <begin position="629"/>
        <end position="648"/>
    </location>
</feature>
<evidence type="ECO:0000256" key="5">
    <source>
        <dbReference type="ARBA" id="ARBA00022842"/>
    </source>
</evidence>
<evidence type="ECO:0000256" key="3">
    <source>
        <dbReference type="ARBA" id="ARBA00022723"/>
    </source>
</evidence>
<keyword evidence="6" id="KW-0442">Lipid degradation</keyword>